<sequence>MLNEGSDPDPINIYCSTPLSIAAQHNQAHLIKQFLDTGRVNVASQDFFGRTPLWYARRYGYAEVEQLLLEHIKERDYHDIQLSKDMQAGDSMNHI</sequence>
<evidence type="ECO:0000313" key="1">
    <source>
        <dbReference type="EMBL" id="CAG9982521.1"/>
    </source>
</evidence>
<dbReference type="OrthoDB" id="5086976at2759"/>
<organism evidence="1 2">
    <name type="scientific">Clonostachys byssicola</name>
    <dbReference type="NCBI Taxonomy" id="160290"/>
    <lineage>
        <taxon>Eukaryota</taxon>
        <taxon>Fungi</taxon>
        <taxon>Dikarya</taxon>
        <taxon>Ascomycota</taxon>
        <taxon>Pezizomycotina</taxon>
        <taxon>Sordariomycetes</taxon>
        <taxon>Hypocreomycetidae</taxon>
        <taxon>Hypocreales</taxon>
        <taxon>Bionectriaceae</taxon>
        <taxon>Clonostachys</taxon>
    </lineage>
</organism>
<protein>
    <submittedName>
        <fullName evidence="1">Uncharacterized protein</fullName>
    </submittedName>
</protein>
<proteinExistence type="predicted"/>
<dbReference type="AlphaFoldDB" id="A0A9N9Y0H3"/>
<comment type="caution">
    <text evidence="1">The sequence shown here is derived from an EMBL/GenBank/DDBJ whole genome shotgun (WGS) entry which is preliminary data.</text>
</comment>
<gene>
    <name evidence="1" type="ORF">CBYS24578_00013296</name>
</gene>
<reference evidence="2" key="1">
    <citation type="submission" date="2019-06" db="EMBL/GenBank/DDBJ databases">
        <authorList>
            <person name="Broberg M."/>
        </authorList>
    </citation>
    <scope>NUCLEOTIDE SEQUENCE [LARGE SCALE GENOMIC DNA]</scope>
</reference>
<keyword evidence="2" id="KW-1185">Reference proteome</keyword>
<dbReference type="Pfam" id="PF12796">
    <property type="entry name" value="Ank_2"/>
    <property type="match status" value="1"/>
</dbReference>
<dbReference type="InterPro" id="IPR002110">
    <property type="entry name" value="Ankyrin_rpt"/>
</dbReference>
<evidence type="ECO:0000313" key="2">
    <source>
        <dbReference type="Proteomes" id="UP000754883"/>
    </source>
</evidence>
<dbReference type="InterPro" id="IPR036770">
    <property type="entry name" value="Ankyrin_rpt-contain_sf"/>
</dbReference>
<dbReference type="SUPFAM" id="SSF48403">
    <property type="entry name" value="Ankyrin repeat"/>
    <property type="match status" value="1"/>
</dbReference>
<dbReference type="Proteomes" id="UP000754883">
    <property type="component" value="Unassembled WGS sequence"/>
</dbReference>
<dbReference type="SMART" id="SM00248">
    <property type="entry name" value="ANK"/>
    <property type="match status" value="2"/>
</dbReference>
<dbReference type="EMBL" id="CABFNO020001340">
    <property type="protein sequence ID" value="CAG9982521.1"/>
    <property type="molecule type" value="Genomic_DNA"/>
</dbReference>
<reference evidence="1 2" key="2">
    <citation type="submission" date="2021-10" db="EMBL/GenBank/DDBJ databases">
        <authorList>
            <person name="Piombo E."/>
        </authorList>
    </citation>
    <scope>NUCLEOTIDE SEQUENCE [LARGE SCALE GENOMIC DNA]</scope>
</reference>
<accession>A0A9N9Y0H3</accession>
<name>A0A9N9Y0H3_9HYPO</name>
<dbReference type="Gene3D" id="1.25.40.20">
    <property type="entry name" value="Ankyrin repeat-containing domain"/>
    <property type="match status" value="1"/>
</dbReference>